<name>A0A4Y7SG10_COPMI</name>
<evidence type="ECO:0000256" key="1">
    <source>
        <dbReference type="SAM" id="MobiDB-lite"/>
    </source>
</evidence>
<comment type="caution">
    <text evidence="2">The sequence shown here is derived from an EMBL/GenBank/DDBJ whole genome shotgun (WGS) entry which is preliminary data.</text>
</comment>
<feature type="region of interest" description="Disordered" evidence="1">
    <location>
        <begin position="256"/>
        <end position="286"/>
    </location>
</feature>
<reference evidence="2 3" key="1">
    <citation type="journal article" date="2019" name="Nat. Ecol. Evol.">
        <title>Megaphylogeny resolves global patterns of mushroom evolution.</title>
        <authorList>
            <person name="Varga T."/>
            <person name="Krizsan K."/>
            <person name="Foldi C."/>
            <person name="Dima B."/>
            <person name="Sanchez-Garcia M."/>
            <person name="Sanchez-Ramirez S."/>
            <person name="Szollosi G.J."/>
            <person name="Szarkandi J.G."/>
            <person name="Papp V."/>
            <person name="Albert L."/>
            <person name="Andreopoulos W."/>
            <person name="Angelini C."/>
            <person name="Antonin V."/>
            <person name="Barry K.W."/>
            <person name="Bougher N.L."/>
            <person name="Buchanan P."/>
            <person name="Buyck B."/>
            <person name="Bense V."/>
            <person name="Catcheside P."/>
            <person name="Chovatia M."/>
            <person name="Cooper J."/>
            <person name="Damon W."/>
            <person name="Desjardin D."/>
            <person name="Finy P."/>
            <person name="Geml J."/>
            <person name="Haridas S."/>
            <person name="Hughes K."/>
            <person name="Justo A."/>
            <person name="Karasinski D."/>
            <person name="Kautmanova I."/>
            <person name="Kiss B."/>
            <person name="Kocsube S."/>
            <person name="Kotiranta H."/>
            <person name="LaButti K.M."/>
            <person name="Lechner B.E."/>
            <person name="Liimatainen K."/>
            <person name="Lipzen A."/>
            <person name="Lukacs Z."/>
            <person name="Mihaltcheva S."/>
            <person name="Morgado L.N."/>
            <person name="Niskanen T."/>
            <person name="Noordeloos M.E."/>
            <person name="Ohm R.A."/>
            <person name="Ortiz-Santana B."/>
            <person name="Ovrebo C."/>
            <person name="Racz N."/>
            <person name="Riley R."/>
            <person name="Savchenko A."/>
            <person name="Shiryaev A."/>
            <person name="Soop K."/>
            <person name="Spirin V."/>
            <person name="Szebenyi C."/>
            <person name="Tomsovsky M."/>
            <person name="Tulloss R.E."/>
            <person name="Uehling J."/>
            <person name="Grigoriev I.V."/>
            <person name="Vagvolgyi C."/>
            <person name="Papp T."/>
            <person name="Martin F.M."/>
            <person name="Miettinen O."/>
            <person name="Hibbett D.S."/>
            <person name="Nagy L.G."/>
        </authorList>
    </citation>
    <scope>NUCLEOTIDE SEQUENCE [LARGE SCALE GENOMIC DNA]</scope>
    <source>
        <strain evidence="2 3">FP101781</strain>
    </source>
</reference>
<gene>
    <name evidence="2" type="ORF">FA13DRAFT_1742671</name>
</gene>
<sequence length="286" mass="33098">MAVTAEEDEHPWETLECLYWEDDVLPPAQPVRAPLVAQDSPPPLVANHPLFLFLRAQRQPTAITQWTVTLTSICYATFVECLRLMPSLEQLHIRDDGKFVERVQDEVFQLPSTEWHMIPDDHLLDTLLRPQSGVEFTLTSIQDTILCPRLHTIRFDVGDFSMEALHVFLEIRVGLSKRFALLRLFHIRSITMHPNSLCTDMFDPVVNEKTLRCHYNEGCTCAEDCEENGVRVRFDVIREDDKKKFDKMSERIRTGRKSRLEFNPRAGLPVDSSDEESEDEEDTDIL</sequence>
<dbReference type="EMBL" id="QPFP01000132">
    <property type="protein sequence ID" value="TEB20744.1"/>
    <property type="molecule type" value="Genomic_DNA"/>
</dbReference>
<evidence type="ECO:0000313" key="2">
    <source>
        <dbReference type="EMBL" id="TEB20744.1"/>
    </source>
</evidence>
<feature type="compositionally biased region" description="Acidic residues" evidence="1">
    <location>
        <begin position="272"/>
        <end position="286"/>
    </location>
</feature>
<keyword evidence="3" id="KW-1185">Reference proteome</keyword>
<dbReference type="Proteomes" id="UP000298030">
    <property type="component" value="Unassembled WGS sequence"/>
</dbReference>
<protein>
    <submittedName>
        <fullName evidence="2">Uncharacterized protein</fullName>
    </submittedName>
</protein>
<evidence type="ECO:0000313" key="3">
    <source>
        <dbReference type="Proteomes" id="UP000298030"/>
    </source>
</evidence>
<accession>A0A4Y7SG10</accession>
<organism evidence="2 3">
    <name type="scientific">Coprinellus micaceus</name>
    <name type="common">Glistening ink-cap mushroom</name>
    <name type="synonym">Coprinus micaceus</name>
    <dbReference type="NCBI Taxonomy" id="71717"/>
    <lineage>
        <taxon>Eukaryota</taxon>
        <taxon>Fungi</taxon>
        <taxon>Dikarya</taxon>
        <taxon>Basidiomycota</taxon>
        <taxon>Agaricomycotina</taxon>
        <taxon>Agaricomycetes</taxon>
        <taxon>Agaricomycetidae</taxon>
        <taxon>Agaricales</taxon>
        <taxon>Agaricineae</taxon>
        <taxon>Psathyrellaceae</taxon>
        <taxon>Coprinellus</taxon>
    </lineage>
</organism>
<proteinExistence type="predicted"/>
<dbReference type="AlphaFoldDB" id="A0A4Y7SG10"/>